<dbReference type="Pfam" id="PF13568">
    <property type="entry name" value="OMP_b-brl_2"/>
    <property type="match status" value="1"/>
</dbReference>
<proteinExistence type="predicted"/>
<organism evidence="2 3">
    <name type="scientific">Adhaeribacter arboris</name>
    <dbReference type="NCBI Taxonomy" id="2072846"/>
    <lineage>
        <taxon>Bacteria</taxon>
        <taxon>Pseudomonadati</taxon>
        <taxon>Bacteroidota</taxon>
        <taxon>Cytophagia</taxon>
        <taxon>Cytophagales</taxon>
        <taxon>Hymenobacteraceae</taxon>
        <taxon>Adhaeribacter</taxon>
    </lineage>
</organism>
<evidence type="ECO:0000313" key="3">
    <source>
        <dbReference type="Proteomes" id="UP000240357"/>
    </source>
</evidence>
<sequence length="251" mass="28168">MKLLLKNINQSFRLLVCGSEYLLLIVLLLPASTALGQQIEYSGQINSGLSWFGGRSAANSSKIVLNDINVPNYTNHPYGKKPGISYGALVQAQIITNHKIVFGVQTGYEVLKSKIDIDGFFSSNYRLSTFTGGETVLRNNFINFQPFFGYRVKQNNWTLDITAGPEFGLFLKSHEKGFATEAGGYKYTTDLKRTHPVMDWRACLNATAYYRKIGVSLGYAHGLSNYQANLEGADYETYSRITRFGIIYRFN</sequence>
<dbReference type="Proteomes" id="UP000240357">
    <property type="component" value="Unassembled WGS sequence"/>
</dbReference>
<dbReference type="InterPro" id="IPR025665">
    <property type="entry name" value="Beta-barrel_OMP_2"/>
</dbReference>
<feature type="domain" description="Outer membrane protein beta-barrel" evidence="1">
    <location>
        <begin position="53"/>
        <end position="225"/>
    </location>
</feature>
<name>A0A2T2YKH7_9BACT</name>
<comment type="caution">
    <text evidence="2">The sequence shown here is derived from an EMBL/GenBank/DDBJ whole genome shotgun (WGS) entry which is preliminary data.</text>
</comment>
<dbReference type="RefSeq" id="WP_106932191.1">
    <property type="nucleotide sequence ID" value="NZ_PYFT01000001.1"/>
</dbReference>
<protein>
    <recommendedName>
        <fullName evidence="1">Outer membrane protein beta-barrel domain-containing protein</fullName>
    </recommendedName>
</protein>
<dbReference type="OrthoDB" id="1340981at2"/>
<gene>
    <name evidence="2" type="ORF">AHMF7605_22180</name>
</gene>
<reference evidence="2 3" key="1">
    <citation type="submission" date="2018-03" db="EMBL/GenBank/DDBJ databases">
        <title>Adhaeribacter sp. HMF7605 Genome sequencing and assembly.</title>
        <authorList>
            <person name="Kang H."/>
            <person name="Kang J."/>
            <person name="Cha I."/>
            <person name="Kim H."/>
            <person name="Joh K."/>
        </authorList>
    </citation>
    <scope>NUCLEOTIDE SEQUENCE [LARGE SCALE GENOMIC DNA]</scope>
    <source>
        <strain evidence="2 3">HMF7605</strain>
    </source>
</reference>
<evidence type="ECO:0000259" key="1">
    <source>
        <dbReference type="Pfam" id="PF13568"/>
    </source>
</evidence>
<keyword evidence="3" id="KW-1185">Reference proteome</keyword>
<evidence type="ECO:0000313" key="2">
    <source>
        <dbReference type="EMBL" id="PSR56012.1"/>
    </source>
</evidence>
<accession>A0A2T2YKH7</accession>
<dbReference type="AlphaFoldDB" id="A0A2T2YKH7"/>
<dbReference type="EMBL" id="PYFT01000001">
    <property type="protein sequence ID" value="PSR56012.1"/>
    <property type="molecule type" value="Genomic_DNA"/>
</dbReference>